<keyword evidence="4" id="KW-0808">Transferase</keyword>
<dbReference type="Gene3D" id="3.40.50.150">
    <property type="entry name" value="Vaccinia Virus protein VP39"/>
    <property type="match status" value="1"/>
</dbReference>
<dbReference type="GO" id="GO:0032259">
    <property type="term" value="P:methylation"/>
    <property type="evidence" value="ECO:0007669"/>
    <property type="project" value="UniProtKB-KW"/>
</dbReference>
<evidence type="ECO:0000313" key="10">
    <source>
        <dbReference type="Proteomes" id="UP001204851"/>
    </source>
</evidence>
<keyword evidence="6" id="KW-0680">Restriction system</keyword>
<dbReference type="InterPro" id="IPR002052">
    <property type="entry name" value="DNA_methylase_N6_adenine_CS"/>
</dbReference>
<accession>A0ABT1BMX4</accession>
<organism evidence="9 10">
    <name type="scientific">Ideonella oryzae</name>
    <dbReference type="NCBI Taxonomy" id="2937441"/>
    <lineage>
        <taxon>Bacteria</taxon>
        <taxon>Pseudomonadati</taxon>
        <taxon>Pseudomonadota</taxon>
        <taxon>Betaproteobacteria</taxon>
        <taxon>Burkholderiales</taxon>
        <taxon>Sphaerotilaceae</taxon>
        <taxon>Ideonella</taxon>
    </lineage>
</organism>
<keyword evidence="3 9" id="KW-0489">Methyltransferase</keyword>
<evidence type="ECO:0000259" key="8">
    <source>
        <dbReference type="Pfam" id="PF02384"/>
    </source>
</evidence>
<reference evidence="9 10" key="1">
    <citation type="submission" date="2022-06" db="EMBL/GenBank/DDBJ databases">
        <title>Ideonella sp. NS12-5 Genome sequencing and assembly.</title>
        <authorList>
            <person name="Jung Y."/>
        </authorList>
    </citation>
    <scope>NUCLEOTIDE SEQUENCE [LARGE SCALE GENOMIC DNA]</scope>
    <source>
        <strain evidence="9 10">NS12-5</strain>
    </source>
</reference>
<dbReference type="SUPFAM" id="SSF53335">
    <property type="entry name" value="S-adenosyl-L-methionine-dependent methyltransferases"/>
    <property type="match status" value="1"/>
</dbReference>
<dbReference type="InterPro" id="IPR003356">
    <property type="entry name" value="DNA_methylase_A-5"/>
</dbReference>
<evidence type="ECO:0000256" key="6">
    <source>
        <dbReference type="ARBA" id="ARBA00022747"/>
    </source>
</evidence>
<dbReference type="PANTHER" id="PTHR33841">
    <property type="entry name" value="DNA METHYLTRANSFERASE YEEA-RELATED"/>
    <property type="match status" value="1"/>
</dbReference>
<dbReference type="RefSeq" id="WP_252770059.1">
    <property type="nucleotide sequence ID" value="NZ_JAMXMC010000007.1"/>
</dbReference>
<dbReference type="PROSITE" id="PS00092">
    <property type="entry name" value="N6_MTASE"/>
    <property type="match status" value="1"/>
</dbReference>
<evidence type="ECO:0000256" key="7">
    <source>
        <dbReference type="ARBA" id="ARBA00047942"/>
    </source>
</evidence>
<comment type="catalytic activity">
    <reaction evidence="7">
        <text>a 2'-deoxyadenosine in DNA + S-adenosyl-L-methionine = an N(6)-methyl-2'-deoxyadenosine in DNA + S-adenosyl-L-homocysteine + H(+)</text>
        <dbReference type="Rhea" id="RHEA:15197"/>
        <dbReference type="Rhea" id="RHEA-COMP:12418"/>
        <dbReference type="Rhea" id="RHEA-COMP:12419"/>
        <dbReference type="ChEBI" id="CHEBI:15378"/>
        <dbReference type="ChEBI" id="CHEBI:57856"/>
        <dbReference type="ChEBI" id="CHEBI:59789"/>
        <dbReference type="ChEBI" id="CHEBI:90615"/>
        <dbReference type="ChEBI" id="CHEBI:90616"/>
        <dbReference type="EC" id="2.1.1.72"/>
    </reaction>
</comment>
<dbReference type="InterPro" id="IPR050953">
    <property type="entry name" value="N4_N6_ade-DNA_methylase"/>
</dbReference>
<dbReference type="PANTHER" id="PTHR33841:SF5">
    <property type="entry name" value="DNA METHYLASE (MODIFICATION METHYLASE) (METHYLTRANSFERASE)-RELATED"/>
    <property type="match status" value="1"/>
</dbReference>
<dbReference type="Proteomes" id="UP001204851">
    <property type="component" value="Unassembled WGS sequence"/>
</dbReference>
<comment type="similarity">
    <text evidence="1">Belongs to the N(4)/N(6)-methyltransferase family.</text>
</comment>
<feature type="domain" description="DNA methylase adenine-specific" evidence="8">
    <location>
        <begin position="81"/>
        <end position="159"/>
    </location>
</feature>
<evidence type="ECO:0000256" key="1">
    <source>
        <dbReference type="ARBA" id="ARBA00006594"/>
    </source>
</evidence>
<evidence type="ECO:0000256" key="3">
    <source>
        <dbReference type="ARBA" id="ARBA00022603"/>
    </source>
</evidence>
<proteinExistence type="inferred from homology"/>
<dbReference type="GO" id="GO:0008168">
    <property type="term" value="F:methyltransferase activity"/>
    <property type="evidence" value="ECO:0007669"/>
    <property type="project" value="UniProtKB-KW"/>
</dbReference>
<evidence type="ECO:0000313" key="9">
    <source>
        <dbReference type="EMBL" id="MCO5977550.1"/>
    </source>
</evidence>
<dbReference type="InterPro" id="IPR029063">
    <property type="entry name" value="SAM-dependent_MTases_sf"/>
</dbReference>
<evidence type="ECO:0000256" key="4">
    <source>
        <dbReference type="ARBA" id="ARBA00022679"/>
    </source>
</evidence>
<protein>
    <recommendedName>
        <fullName evidence="2">site-specific DNA-methyltransferase (adenine-specific)</fullName>
        <ecNumber evidence="2">2.1.1.72</ecNumber>
    </recommendedName>
</protein>
<comment type="caution">
    <text evidence="9">The sequence shown here is derived from an EMBL/GenBank/DDBJ whole genome shotgun (WGS) entry which is preliminary data.</text>
</comment>
<dbReference type="Pfam" id="PF02384">
    <property type="entry name" value="N6_Mtase"/>
    <property type="match status" value="1"/>
</dbReference>
<evidence type="ECO:0000256" key="2">
    <source>
        <dbReference type="ARBA" id="ARBA00011900"/>
    </source>
</evidence>
<dbReference type="PRINTS" id="PR00507">
    <property type="entry name" value="N12N6MTFRASE"/>
</dbReference>
<gene>
    <name evidence="9" type="ORF">M0L44_12645</name>
</gene>
<evidence type="ECO:0000256" key="5">
    <source>
        <dbReference type="ARBA" id="ARBA00022691"/>
    </source>
</evidence>
<dbReference type="EMBL" id="JAMXMC010000007">
    <property type="protein sequence ID" value="MCO5977550.1"/>
    <property type="molecule type" value="Genomic_DNA"/>
</dbReference>
<keyword evidence="5" id="KW-0949">S-adenosyl-L-methionine</keyword>
<sequence length="647" mass="71054">MASEAISAEVDLRSAEDWFLGSTTAKRLSAVVRPAVLAEVERCLRARADAQAYSELLPYVLDPHGQASRLSVRHKPETIEARQKKKEEGVFYTPRDVADFMVRNSLQGLEARRRGYTAFDPACGTGVFLRSYLKAANSTSSDGAGSLDLATSRIFGADIDSWVVNASAFVLWTECAADIRQRGLPPICAWHLLRLNLAHQDSLALDPGLRVPTIAPGLAVRREAVQSLVGGVLPEVRCLTRLPAGNSLPFSELFPEIGEGADLVIGNPPYAEIGEGRDLLELAARFETIRAAPRVTADMYPLFVEQMIRLSSPASHGGAMVLPLSVGCSTGKQFVALRSLIARTAGQWRFAFFDREPHALFGEDVKTRNAIVIWTRQEAETRSMIASGPLRKWRADSRAQMLESIAFTPVDTDITRGVPKVNGTLEAVAFQQAHQITRVLEHAVRGFGRATLHETLQGDERTVYVGATAYNFLNVMLGAPEWEQSAGTLSEHPLHALYCASREDAARVYALLVSRFAFWWWHVNGDGFHVSRGSLWTLPIGRLFGSHSVDGTLAQLGEAIWAMAQRNPVISVNRGRTSLAYSTNSAHSTRDALDALIVEALDLDPRFIQSLLTFTSGVTAAKMPEWNEGRCESLTAEERTSDEYTYS</sequence>
<dbReference type="EC" id="2.1.1.72" evidence="2"/>
<name>A0ABT1BMX4_9BURK</name>
<keyword evidence="10" id="KW-1185">Reference proteome</keyword>